<accession>A0A3B6SQU1</accession>
<dbReference type="InterPro" id="IPR011009">
    <property type="entry name" value="Kinase-like_dom_sf"/>
</dbReference>
<dbReference type="OrthoDB" id="1668230at2759"/>
<protein>
    <recommendedName>
        <fullName evidence="1">Protein kinase domain-containing protein</fullName>
    </recommendedName>
</protein>
<dbReference type="FunFam" id="1.10.510.10:FF:000870">
    <property type="entry name" value="OSJNBa0016N04.16-like protein"/>
    <property type="match status" value="1"/>
</dbReference>
<dbReference type="InterPro" id="IPR000719">
    <property type="entry name" value="Prot_kinase_dom"/>
</dbReference>
<dbReference type="InterPro" id="IPR008271">
    <property type="entry name" value="Ser/Thr_kinase_AS"/>
</dbReference>
<dbReference type="SMART" id="SM00220">
    <property type="entry name" value="S_TKc"/>
    <property type="match status" value="1"/>
</dbReference>
<dbReference type="SUPFAM" id="SSF56112">
    <property type="entry name" value="Protein kinase-like (PK-like)"/>
    <property type="match status" value="1"/>
</dbReference>
<dbReference type="Gramene" id="TraesCS7B02G496300.2">
    <property type="protein sequence ID" value="TraesCS7B02G496300.2"/>
    <property type="gene ID" value="TraesCS7B02G496300"/>
</dbReference>
<name>A0A3B6SQU1_WHEAT</name>
<dbReference type="Pfam" id="PF00069">
    <property type="entry name" value="Pkinase"/>
    <property type="match status" value="1"/>
</dbReference>
<dbReference type="Gene3D" id="3.30.200.20">
    <property type="entry name" value="Phosphorylase Kinase, domain 1"/>
    <property type="match status" value="1"/>
</dbReference>
<organism evidence="2">
    <name type="scientific">Triticum aestivum</name>
    <name type="common">Wheat</name>
    <dbReference type="NCBI Taxonomy" id="4565"/>
    <lineage>
        <taxon>Eukaryota</taxon>
        <taxon>Viridiplantae</taxon>
        <taxon>Streptophyta</taxon>
        <taxon>Embryophyta</taxon>
        <taxon>Tracheophyta</taxon>
        <taxon>Spermatophyta</taxon>
        <taxon>Magnoliopsida</taxon>
        <taxon>Liliopsida</taxon>
        <taxon>Poales</taxon>
        <taxon>Poaceae</taxon>
        <taxon>BOP clade</taxon>
        <taxon>Pooideae</taxon>
        <taxon>Triticodae</taxon>
        <taxon>Triticeae</taxon>
        <taxon>Triticinae</taxon>
        <taxon>Triticum</taxon>
    </lineage>
</organism>
<proteinExistence type="predicted"/>
<dbReference type="Gramene" id="TraesCS7B03G1325200.1">
    <property type="protein sequence ID" value="TraesCS7B03G1325200.1.CDS"/>
    <property type="gene ID" value="TraesCS7B03G1325200"/>
</dbReference>
<dbReference type="Gene3D" id="1.10.510.10">
    <property type="entry name" value="Transferase(Phosphotransferase) domain 1"/>
    <property type="match status" value="1"/>
</dbReference>
<dbReference type="GO" id="GO:0005524">
    <property type="term" value="F:ATP binding"/>
    <property type="evidence" value="ECO:0007669"/>
    <property type="project" value="InterPro"/>
</dbReference>
<dbReference type="GO" id="GO:0004672">
    <property type="term" value="F:protein kinase activity"/>
    <property type="evidence" value="ECO:0007669"/>
    <property type="project" value="InterPro"/>
</dbReference>
<keyword evidence="3" id="KW-1185">Reference proteome</keyword>
<dbReference type="Proteomes" id="UP000019116">
    <property type="component" value="Chromosome 7B"/>
</dbReference>
<dbReference type="PANTHER" id="PTHR45707:SF74">
    <property type="entry name" value="PROTEIN KINASE DOMAIN-CONTAINING PROTEIN"/>
    <property type="match status" value="1"/>
</dbReference>
<dbReference type="PROSITE" id="PS00108">
    <property type="entry name" value="PROTEIN_KINASE_ST"/>
    <property type="match status" value="1"/>
</dbReference>
<evidence type="ECO:0000313" key="3">
    <source>
        <dbReference type="Proteomes" id="UP000019116"/>
    </source>
</evidence>
<reference evidence="2" key="1">
    <citation type="submission" date="2018-08" db="EMBL/GenBank/DDBJ databases">
        <authorList>
            <person name="Rossello M."/>
        </authorList>
    </citation>
    <scope>NUCLEOTIDE SEQUENCE [LARGE SCALE GENOMIC DNA]</scope>
    <source>
        <strain evidence="2">cv. Chinese Spring</strain>
    </source>
</reference>
<dbReference type="EnsemblPlants" id="TraesCS7B02G496300.2">
    <property type="protein sequence ID" value="TraesCS7B02G496300.2"/>
    <property type="gene ID" value="TraesCS7B02G496300"/>
</dbReference>
<reference evidence="2" key="2">
    <citation type="submission" date="2018-10" db="UniProtKB">
        <authorList>
            <consortium name="EnsemblPlants"/>
        </authorList>
    </citation>
    <scope>IDENTIFICATION</scope>
</reference>
<evidence type="ECO:0000259" key="1">
    <source>
        <dbReference type="PROSITE" id="PS50011"/>
    </source>
</evidence>
<dbReference type="AlphaFoldDB" id="A0A3B6SQU1"/>
<dbReference type="PROSITE" id="PS50011">
    <property type="entry name" value="PROTEIN_KINASE_DOM"/>
    <property type="match status" value="1"/>
</dbReference>
<dbReference type="SMR" id="A0A3B6SQU1"/>
<dbReference type="STRING" id="4565.A0A3B6SQU1"/>
<sequence length="442" mass="50449">MDRRGGITQTDLEYMLHDEDAEPMALPFPLLEKITDYFSDELIIGRGGCAVVYKAILDNGVLAVKRLPNTYMYEEQFHREVECLMKVKHKNIVRFLGYCADTQGNMGSYNGKMVMADVQQRLLCFEYLPRGSLDHYITDSSGGLEWVKRFQVIKGICEGLNYLHQNNIMHLDLKPGNILLDEDMMPKITDFGLSRCFEEDQTRVITKNVGGTLGYLAPEFHEGEITHKFDVYSLGVIIMEMLTGKKRCESIADVRESWSYKSDILWWDQIRVCAEIGIECTDLKPANRPESMKHIIDRLLSTECSTHVIPVEKEELPRKWITDVILHGASLILGGYEHIKTFQSQPDKYFQEMGNAVQEVELKALYTPPQHTTTSTYEPIPPTIKIICKVKDLGQYSLDTNQAKQCIIIGEENGHVGFWDHQTQACNSVVLFPIKNIDASQH</sequence>
<feature type="domain" description="Protein kinase" evidence="1">
    <location>
        <begin position="38"/>
        <end position="300"/>
    </location>
</feature>
<dbReference type="PANTHER" id="PTHR45707">
    <property type="entry name" value="C2 CALCIUM/LIPID-BINDING PLANT PHOSPHORIBOSYLTRANSFERASE FAMILY PROTEIN"/>
    <property type="match status" value="1"/>
</dbReference>
<evidence type="ECO:0000313" key="2">
    <source>
        <dbReference type="EnsemblPlants" id="TraesCS7B02G496300.2"/>
    </source>
</evidence>